<name>A0A2B8BME5_9PROT</name>
<evidence type="ECO:0000313" key="2">
    <source>
        <dbReference type="Proteomes" id="UP000225379"/>
    </source>
</evidence>
<reference evidence="2" key="1">
    <citation type="submission" date="2017-10" db="EMBL/GenBank/DDBJ databases">
        <authorList>
            <person name="Kravchenko I.K."/>
            <person name="Grouzdev D.S."/>
        </authorList>
    </citation>
    <scope>NUCLEOTIDE SEQUENCE [LARGE SCALE GENOMIC DNA]</scope>
    <source>
        <strain evidence="2">B2</strain>
    </source>
</reference>
<sequence length="220" mass="24941">MEMAKKLSDILREWDGLTKKHREHLVKHKFSNKFAVVSKDIDGLLDDYKTYTKLVGEQGKVVDSIKLQVLAQAAALGKKLKARLIATKKEKEEGLASLDDFCKCITHESYEVDPKLLGKEWVELWKESKGKNKALNAILLDDSKMVPLLKKLADESRKYDGLAAKQGTANALLNRKTDLEIKPDIARNIKSLSKWEDRKAAEEVSAFLKNFEKTLNVVIF</sequence>
<dbReference type="EMBL" id="PDKW01000038">
    <property type="protein sequence ID" value="PGH58572.1"/>
    <property type="molecule type" value="Genomic_DNA"/>
</dbReference>
<keyword evidence="2" id="KW-1185">Reference proteome</keyword>
<organism evidence="1 2">
    <name type="scientific">Azospirillum palustre</name>
    <dbReference type="NCBI Taxonomy" id="2044885"/>
    <lineage>
        <taxon>Bacteria</taxon>
        <taxon>Pseudomonadati</taxon>
        <taxon>Pseudomonadota</taxon>
        <taxon>Alphaproteobacteria</taxon>
        <taxon>Rhodospirillales</taxon>
        <taxon>Azospirillaceae</taxon>
        <taxon>Azospirillum</taxon>
    </lineage>
</organism>
<proteinExistence type="predicted"/>
<dbReference type="Proteomes" id="UP000225379">
    <property type="component" value="Unassembled WGS sequence"/>
</dbReference>
<dbReference type="AlphaFoldDB" id="A0A2B8BME5"/>
<protein>
    <submittedName>
        <fullName evidence="1">Uncharacterized protein</fullName>
    </submittedName>
</protein>
<gene>
    <name evidence="1" type="ORF">CRT60_05340</name>
</gene>
<evidence type="ECO:0000313" key="1">
    <source>
        <dbReference type="EMBL" id="PGH58572.1"/>
    </source>
</evidence>
<accession>A0A2B8BME5</accession>
<comment type="caution">
    <text evidence="1">The sequence shown here is derived from an EMBL/GenBank/DDBJ whole genome shotgun (WGS) entry which is preliminary data.</text>
</comment>